<accession>A0ABY7DXM4</accession>
<evidence type="ECO:0000313" key="1">
    <source>
        <dbReference type="EMBL" id="WAR01388.1"/>
    </source>
</evidence>
<dbReference type="Proteomes" id="UP001164746">
    <property type="component" value="Chromosome 4"/>
</dbReference>
<sequence length="33" mass="3563">MNHPLEARKTRAYVPVDSARLVSCSDSAISANC</sequence>
<dbReference type="EMBL" id="CP111015">
    <property type="protein sequence ID" value="WAR01388.1"/>
    <property type="molecule type" value="Genomic_DNA"/>
</dbReference>
<name>A0ABY7DXM4_MYAAR</name>
<gene>
    <name evidence="1" type="ORF">MAR_007946</name>
</gene>
<proteinExistence type="predicted"/>
<reference evidence="1" key="1">
    <citation type="submission" date="2022-11" db="EMBL/GenBank/DDBJ databases">
        <title>Centuries of genome instability and evolution in soft-shell clam transmissible cancer (bioRxiv).</title>
        <authorList>
            <person name="Hart S.F.M."/>
            <person name="Yonemitsu M.A."/>
            <person name="Giersch R.M."/>
            <person name="Beal B.F."/>
            <person name="Arriagada G."/>
            <person name="Davis B.W."/>
            <person name="Ostrander E.A."/>
            <person name="Goff S.P."/>
            <person name="Metzger M.J."/>
        </authorList>
    </citation>
    <scope>NUCLEOTIDE SEQUENCE</scope>
    <source>
        <strain evidence="1">MELC-2E11</strain>
        <tissue evidence="1">Siphon/mantle</tissue>
    </source>
</reference>
<keyword evidence="2" id="KW-1185">Reference proteome</keyword>
<organism evidence="1 2">
    <name type="scientific">Mya arenaria</name>
    <name type="common">Soft-shell clam</name>
    <dbReference type="NCBI Taxonomy" id="6604"/>
    <lineage>
        <taxon>Eukaryota</taxon>
        <taxon>Metazoa</taxon>
        <taxon>Spiralia</taxon>
        <taxon>Lophotrochozoa</taxon>
        <taxon>Mollusca</taxon>
        <taxon>Bivalvia</taxon>
        <taxon>Autobranchia</taxon>
        <taxon>Heteroconchia</taxon>
        <taxon>Euheterodonta</taxon>
        <taxon>Imparidentia</taxon>
        <taxon>Neoheterodontei</taxon>
        <taxon>Myida</taxon>
        <taxon>Myoidea</taxon>
        <taxon>Myidae</taxon>
        <taxon>Mya</taxon>
    </lineage>
</organism>
<evidence type="ECO:0000313" key="2">
    <source>
        <dbReference type="Proteomes" id="UP001164746"/>
    </source>
</evidence>
<protein>
    <submittedName>
        <fullName evidence="1">Uncharacterized protein</fullName>
    </submittedName>
</protein>